<sequence>MTQTPPAPLSPLARIGLALGAGLAGAAVMLVSQKIEMKASGRAPSDTPAKAIETLAGFELYDEAAEARLSTFGHFAFGTGLGLGLAAIDRVPEPWRTLVFASGCWAIGTGTLVGLGVSEPPTRWGATALATDLGHHAVYAAASASAYAAGKALATR</sequence>
<proteinExistence type="predicted"/>
<feature type="transmembrane region" description="Helical" evidence="1">
    <location>
        <begin position="12"/>
        <end position="32"/>
    </location>
</feature>
<keyword evidence="1" id="KW-0812">Transmembrane</keyword>
<organism evidence="2 3">
    <name type="scientific">Sphingomonas morindae</name>
    <dbReference type="NCBI Taxonomy" id="1541170"/>
    <lineage>
        <taxon>Bacteria</taxon>
        <taxon>Pseudomonadati</taxon>
        <taxon>Pseudomonadota</taxon>
        <taxon>Alphaproteobacteria</taxon>
        <taxon>Sphingomonadales</taxon>
        <taxon>Sphingomonadaceae</taxon>
        <taxon>Sphingomonas</taxon>
    </lineage>
</organism>
<reference evidence="2" key="1">
    <citation type="journal article" date="2022" name="Toxins">
        <title>Genomic Analysis of Sphingopyxis sp. USTB-05 for Biodegrading Cyanobacterial Hepatotoxins.</title>
        <authorList>
            <person name="Liu C."/>
            <person name="Xu Q."/>
            <person name="Zhao Z."/>
            <person name="Zhang H."/>
            <person name="Liu X."/>
            <person name="Yin C."/>
            <person name="Liu Y."/>
            <person name="Yan H."/>
        </authorList>
    </citation>
    <scope>NUCLEOTIDE SEQUENCE</scope>
    <source>
        <strain evidence="2">NBD5</strain>
    </source>
</reference>
<keyword evidence="1" id="KW-0472">Membrane</keyword>
<keyword evidence="3" id="KW-1185">Reference proteome</keyword>
<accession>A0ABY4X5T1</accession>
<dbReference type="EMBL" id="CP084930">
    <property type="protein sequence ID" value="USI72243.1"/>
    <property type="molecule type" value="Genomic_DNA"/>
</dbReference>
<evidence type="ECO:0008006" key="4">
    <source>
        <dbReference type="Google" id="ProtNLM"/>
    </source>
</evidence>
<dbReference type="RefSeq" id="WP_252166052.1">
    <property type="nucleotide sequence ID" value="NZ_CP084930.1"/>
</dbReference>
<evidence type="ECO:0000256" key="1">
    <source>
        <dbReference type="SAM" id="Phobius"/>
    </source>
</evidence>
<dbReference type="Proteomes" id="UP001056937">
    <property type="component" value="Chromosome 1"/>
</dbReference>
<gene>
    <name evidence="2" type="ORF">LHA26_13195</name>
</gene>
<protein>
    <recommendedName>
        <fullName evidence="4">DUF1440 domain-containing protein</fullName>
    </recommendedName>
</protein>
<keyword evidence="1" id="KW-1133">Transmembrane helix</keyword>
<name>A0ABY4X5T1_9SPHN</name>
<evidence type="ECO:0000313" key="3">
    <source>
        <dbReference type="Proteomes" id="UP001056937"/>
    </source>
</evidence>
<evidence type="ECO:0000313" key="2">
    <source>
        <dbReference type="EMBL" id="USI72243.1"/>
    </source>
</evidence>